<organism evidence="2">
    <name type="scientific">marine sediment metagenome</name>
    <dbReference type="NCBI Taxonomy" id="412755"/>
    <lineage>
        <taxon>unclassified sequences</taxon>
        <taxon>metagenomes</taxon>
        <taxon>ecological metagenomes</taxon>
    </lineage>
</organism>
<feature type="region of interest" description="Disordered" evidence="1">
    <location>
        <begin position="1"/>
        <end position="147"/>
    </location>
</feature>
<reference evidence="2" key="1">
    <citation type="journal article" date="2015" name="Nature">
        <title>Complex archaea that bridge the gap between prokaryotes and eukaryotes.</title>
        <authorList>
            <person name="Spang A."/>
            <person name="Saw J.H."/>
            <person name="Jorgensen S.L."/>
            <person name="Zaremba-Niedzwiedzka K."/>
            <person name="Martijn J."/>
            <person name="Lind A.E."/>
            <person name="van Eijk R."/>
            <person name="Schleper C."/>
            <person name="Guy L."/>
            <person name="Ettema T.J."/>
        </authorList>
    </citation>
    <scope>NUCLEOTIDE SEQUENCE</scope>
</reference>
<proteinExistence type="predicted"/>
<comment type="caution">
    <text evidence="2">The sequence shown here is derived from an EMBL/GenBank/DDBJ whole genome shotgun (WGS) entry which is preliminary data.</text>
</comment>
<feature type="compositionally biased region" description="Basic and acidic residues" evidence="1">
    <location>
        <begin position="110"/>
        <end position="124"/>
    </location>
</feature>
<dbReference type="AlphaFoldDB" id="A0A0F9KZY2"/>
<feature type="compositionally biased region" description="Basic and acidic residues" evidence="1">
    <location>
        <begin position="50"/>
        <end position="82"/>
    </location>
</feature>
<accession>A0A0F9KZY2</accession>
<evidence type="ECO:0000313" key="2">
    <source>
        <dbReference type="EMBL" id="KKM87924.1"/>
    </source>
</evidence>
<dbReference type="EMBL" id="LAZR01007031">
    <property type="protein sequence ID" value="KKM87924.1"/>
    <property type="molecule type" value="Genomic_DNA"/>
</dbReference>
<gene>
    <name evidence="2" type="ORF">LCGC14_1263990</name>
</gene>
<protein>
    <submittedName>
        <fullName evidence="2">Uncharacterized protein</fullName>
    </submittedName>
</protein>
<feature type="compositionally biased region" description="Basic and acidic residues" evidence="1">
    <location>
        <begin position="90"/>
        <end position="99"/>
    </location>
</feature>
<evidence type="ECO:0000256" key="1">
    <source>
        <dbReference type="SAM" id="MobiDB-lite"/>
    </source>
</evidence>
<name>A0A0F9KZY2_9ZZZZ</name>
<feature type="compositionally biased region" description="Basic and acidic residues" evidence="1">
    <location>
        <begin position="131"/>
        <end position="147"/>
    </location>
</feature>
<sequence>MTIEDDAPTGDEVTPTGDDGKPTEPTEPEETMLDAVSKAVDAETLGMEDVDSKTPTGDDKDGKPKAPDGEAQKTPDGGDKPSEPVSGESDAEKETREAAEAAAVAAAEPKPGETKAEKEAREAAEAAAKPKPSEEKVPDHVNDPIPEELKEGTKDRIRFLATAVKERDEEIVERTNERDEMIEMVRETGTTAEAYGQLLQFMTLYNSDDPTAQREAFKVVQAEYVALATKLGEPVPGHDWLAEHPDLAKEVEAGTLTEQRAQEVAQARARTKANDAATVAAATRTEQDNTTLLAVAQGKADMTALGKRLVLDPQYAAKKAVLVPAMQDIMRATHPSQWVATFEAAYNKLVLPAGDCAG</sequence>